<protein>
    <submittedName>
        <fullName evidence="2">Uncharacterized protein</fullName>
    </submittedName>
</protein>
<feature type="compositionally biased region" description="Polar residues" evidence="1">
    <location>
        <begin position="231"/>
        <end position="245"/>
    </location>
</feature>
<proteinExistence type="predicted"/>
<name>A0A0Q9WSW1_DROVI</name>
<accession>A0A0Q9WSW1</accession>
<dbReference type="EMBL" id="CH940650">
    <property type="protein sequence ID" value="KRF83675.1"/>
    <property type="molecule type" value="Genomic_DNA"/>
</dbReference>
<feature type="compositionally biased region" description="Low complexity" evidence="1">
    <location>
        <begin position="1"/>
        <end position="13"/>
    </location>
</feature>
<gene>
    <name evidence="2" type="primary">Dvir\GJ25588</name>
    <name evidence="2" type="ORF">Dvir_GJ25588</name>
</gene>
<feature type="region of interest" description="Disordered" evidence="1">
    <location>
        <begin position="1"/>
        <end position="24"/>
    </location>
</feature>
<sequence>MASTGTKKSSFLTKSKKSQSRNLIFKPPDQVPIVDRDYGLIKISTDKASTPYPRVSKGIDVPALTARLEEERISKTEVTPLERADSAFSSLRFSSTSHRTHVMHPEQMPTGTPHPNKGMAVDPKLLKKQISTIDWNAELSHQWASIRRLSDIQSMLSEMETDRKSVKDLLSARSSSYKRNTLPSCLRKDYSNKPEHVHKRKKVTLISPRRSATSELRDERKNLLIDDRKSAQSTVNSSGPSSHPLSFNERRQLFCKGEYTIAKNGKKLSEYFMSNPVDKLDIVDGTFCDDQRATDAIELFIRKQGFIKAPAGTLTGNTKIKLNDSASQTSFASSPSAYLLTRKSGNYSNIFH</sequence>
<dbReference type="Proteomes" id="UP000008792">
    <property type="component" value="Unassembled WGS sequence"/>
</dbReference>
<evidence type="ECO:0000313" key="2">
    <source>
        <dbReference type="EMBL" id="KRF83675.1"/>
    </source>
</evidence>
<evidence type="ECO:0000313" key="3">
    <source>
        <dbReference type="Proteomes" id="UP000008792"/>
    </source>
</evidence>
<dbReference type="OrthoDB" id="7873069at2759"/>
<keyword evidence="3" id="KW-1185">Reference proteome</keyword>
<dbReference type="InParanoid" id="A0A0Q9WSW1"/>
<dbReference type="AlphaFoldDB" id="A0A0Q9WSW1"/>
<feature type="compositionally biased region" description="Basic and acidic residues" evidence="1">
    <location>
        <begin position="215"/>
        <end position="230"/>
    </location>
</feature>
<organism evidence="2 3">
    <name type="scientific">Drosophila virilis</name>
    <name type="common">Fruit fly</name>
    <dbReference type="NCBI Taxonomy" id="7244"/>
    <lineage>
        <taxon>Eukaryota</taxon>
        <taxon>Metazoa</taxon>
        <taxon>Ecdysozoa</taxon>
        <taxon>Arthropoda</taxon>
        <taxon>Hexapoda</taxon>
        <taxon>Insecta</taxon>
        <taxon>Pterygota</taxon>
        <taxon>Neoptera</taxon>
        <taxon>Endopterygota</taxon>
        <taxon>Diptera</taxon>
        <taxon>Brachycera</taxon>
        <taxon>Muscomorpha</taxon>
        <taxon>Ephydroidea</taxon>
        <taxon>Drosophilidae</taxon>
        <taxon>Drosophila</taxon>
    </lineage>
</organism>
<feature type="region of interest" description="Disordered" evidence="1">
    <location>
        <begin position="96"/>
        <end position="116"/>
    </location>
</feature>
<evidence type="ECO:0000256" key="1">
    <source>
        <dbReference type="SAM" id="MobiDB-lite"/>
    </source>
</evidence>
<reference evidence="2 3" key="1">
    <citation type="journal article" date="2007" name="Nature">
        <title>Evolution of genes and genomes on the Drosophila phylogeny.</title>
        <authorList>
            <consortium name="Drosophila 12 Genomes Consortium"/>
            <person name="Clark A.G."/>
            <person name="Eisen M.B."/>
            <person name="Smith D.R."/>
            <person name="Bergman C.M."/>
            <person name="Oliver B."/>
            <person name="Markow T.A."/>
            <person name="Kaufman T.C."/>
            <person name="Kellis M."/>
            <person name="Gelbart W."/>
            <person name="Iyer V.N."/>
            <person name="Pollard D.A."/>
            <person name="Sackton T.B."/>
            <person name="Larracuente A.M."/>
            <person name="Singh N.D."/>
            <person name="Abad J.P."/>
            <person name="Abt D.N."/>
            <person name="Adryan B."/>
            <person name="Aguade M."/>
            <person name="Akashi H."/>
            <person name="Anderson W.W."/>
            <person name="Aquadro C.F."/>
            <person name="Ardell D.H."/>
            <person name="Arguello R."/>
            <person name="Artieri C.G."/>
            <person name="Barbash D.A."/>
            <person name="Barker D."/>
            <person name="Barsanti P."/>
            <person name="Batterham P."/>
            <person name="Batzoglou S."/>
            <person name="Begun D."/>
            <person name="Bhutkar A."/>
            <person name="Blanco E."/>
            <person name="Bosak S.A."/>
            <person name="Bradley R.K."/>
            <person name="Brand A.D."/>
            <person name="Brent M.R."/>
            <person name="Brooks A.N."/>
            <person name="Brown R.H."/>
            <person name="Butlin R.K."/>
            <person name="Caggese C."/>
            <person name="Calvi B.R."/>
            <person name="Bernardo de Carvalho A."/>
            <person name="Caspi A."/>
            <person name="Castrezana S."/>
            <person name="Celniker S.E."/>
            <person name="Chang J.L."/>
            <person name="Chapple C."/>
            <person name="Chatterji S."/>
            <person name="Chinwalla A."/>
            <person name="Civetta A."/>
            <person name="Clifton S.W."/>
            <person name="Comeron J.M."/>
            <person name="Costello J.C."/>
            <person name="Coyne J.A."/>
            <person name="Daub J."/>
            <person name="David R.G."/>
            <person name="Delcher A.L."/>
            <person name="Delehaunty K."/>
            <person name="Do C.B."/>
            <person name="Ebling H."/>
            <person name="Edwards K."/>
            <person name="Eickbush T."/>
            <person name="Evans J.D."/>
            <person name="Filipski A."/>
            <person name="Findeiss S."/>
            <person name="Freyhult E."/>
            <person name="Fulton L."/>
            <person name="Fulton R."/>
            <person name="Garcia A.C."/>
            <person name="Gardiner A."/>
            <person name="Garfield D.A."/>
            <person name="Garvin B.E."/>
            <person name="Gibson G."/>
            <person name="Gilbert D."/>
            <person name="Gnerre S."/>
            <person name="Godfrey J."/>
            <person name="Good R."/>
            <person name="Gotea V."/>
            <person name="Gravely B."/>
            <person name="Greenberg A.J."/>
            <person name="Griffiths-Jones S."/>
            <person name="Gross S."/>
            <person name="Guigo R."/>
            <person name="Gustafson E.A."/>
            <person name="Haerty W."/>
            <person name="Hahn M.W."/>
            <person name="Halligan D.L."/>
            <person name="Halpern A.L."/>
            <person name="Halter G.M."/>
            <person name="Han M.V."/>
            <person name="Heger A."/>
            <person name="Hillier L."/>
            <person name="Hinrichs A.S."/>
            <person name="Holmes I."/>
            <person name="Hoskins R.A."/>
            <person name="Hubisz M.J."/>
            <person name="Hultmark D."/>
            <person name="Huntley M.A."/>
            <person name="Jaffe D.B."/>
            <person name="Jagadeeshan S."/>
            <person name="Jeck W.R."/>
            <person name="Johnson J."/>
            <person name="Jones C.D."/>
            <person name="Jordan W.C."/>
            <person name="Karpen G.H."/>
            <person name="Kataoka E."/>
            <person name="Keightley P.D."/>
            <person name="Kheradpour P."/>
            <person name="Kirkness E.F."/>
            <person name="Koerich L.B."/>
            <person name="Kristiansen K."/>
            <person name="Kudrna D."/>
            <person name="Kulathinal R.J."/>
            <person name="Kumar S."/>
            <person name="Kwok R."/>
            <person name="Lander E."/>
            <person name="Langley C.H."/>
            <person name="Lapoint R."/>
            <person name="Lazzaro B.P."/>
            <person name="Lee S.J."/>
            <person name="Levesque L."/>
            <person name="Li R."/>
            <person name="Lin C.F."/>
            <person name="Lin M.F."/>
            <person name="Lindblad-Toh K."/>
            <person name="Llopart A."/>
            <person name="Long M."/>
            <person name="Low L."/>
            <person name="Lozovsky E."/>
            <person name="Lu J."/>
            <person name="Luo M."/>
            <person name="Machado C.A."/>
            <person name="Makalowski W."/>
            <person name="Marzo M."/>
            <person name="Matsuda M."/>
            <person name="Matzkin L."/>
            <person name="McAllister B."/>
            <person name="McBride C.S."/>
            <person name="McKernan B."/>
            <person name="McKernan K."/>
            <person name="Mendez-Lago M."/>
            <person name="Minx P."/>
            <person name="Mollenhauer M.U."/>
            <person name="Montooth K."/>
            <person name="Mount S.M."/>
            <person name="Mu X."/>
            <person name="Myers E."/>
            <person name="Negre B."/>
            <person name="Newfeld S."/>
            <person name="Nielsen R."/>
            <person name="Noor M.A."/>
            <person name="O'Grady P."/>
            <person name="Pachter L."/>
            <person name="Papaceit M."/>
            <person name="Parisi M.J."/>
            <person name="Parisi M."/>
            <person name="Parts L."/>
            <person name="Pedersen J.S."/>
            <person name="Pesole G."/>
            <person name="Phillippy A.M."/>
            <person name="Ponting C.P."/>
            <person name="Pop M."/>
            <person name="Porcelli D."/>
            <person name="Powell J.R."/>
            <person name="Prohaska S."/>
            <person name="Pruitt K."/>
            <person name="Puig M."/>
            <person name="Quesneville H."/>
            <person name="Ram K.R."/>
            <person name="Rand D."/>
            <person name="Rasmussen M.D."/>
            <person name="Reed L.K."/>
            <person name="Reenan R."/>
            <person name="Reily A."/>
            <person name="Remington K.A."/>
            <person name="Rieger T.T."/>
            <person name="Ritchie M.G."/>
            <person name="Robin C."/>
            <person name="Rogers Y.H."/>
            <person name="Rohde C."/>
            <person name="Rozas J."/>
            <person name="Rubenfield M.J."/>
            <person name="Ruiz A."/>
            <person name="Russo S."/>
            <person name="Salzberg S.L."/>
            <person name="Sanchez-Gracia A."/>
            <person name="Saranga D.J."/>
            <person name="Sato H."/>
            <person name="Schaeffer S.W."/>
            <person name="Schatz M.C."/>
            <person name="Schlenke T."/>
            <person name="Schwartz R."/>
            <person name="Segarra C."/>
            <person name="Singh R.S."/>
            <person name="Sirot L."/>
            <person name="Sirota M."/>
            <person name="Sisneros N.B."/>
            <person name="Smith C.D."/>
            <person name="Smith T.F."/>
            <person name="Spieth J."/>
            <person name="Stage D.E."/>
            <person name="Stark A."/>
            <person name="Stephan W."/>
            <person name="Strausberg R.L."/>
            <person name="Strempel S."/>
            <person name="Sturgill D."/>
            <person name="Sutton G."/>
            <person name="Sutton G.G."/>
            <person name="Tao W."/>
            <person name="Teichmann S."/>
            <person name="Tobari Y.N."/>
            <person name="Tomimura Y."/>
            <person name="Tsolas J.M."/>
            <person name="Valente V.L."/>
            <person name="Venter E."/>
            <person name="Venter J.C."/>
            <person name="Vicario S."/>
            <person name="Vieira F.G."/>
            <person name="Vilella A.J."/>
            <person name="Villasante A."/>
            <person name="Walenz B."/>
            <person name="Wang J."/>
            <person name="Wasserman M."/>
            <person name="Watts T."/>
            <person name="Wilson D."/>
            <person name="Wilson R.K."/>
            <person name="Wing R.A."/>
            <person name="Wolfner M.F."/>
            <person name="Wong A."/>
            <person name="Wong G.K."/>
            <person name="Wu C.I."/>
            <person name="Wu G."/>
            <person name="Yamamoto D."/>
            <person name="Yang H.P."/>
            <person name="Yang S.P."/>
            <person name="Yorke J.A."/>
            <person name="Yoshida K."/>
            <person name="Zdobnov E."/>
            <person name="Zhang P."/>
            <person name="Zhang Y."/>
            <person name="Zimin A.V."/>
            <person name="Baldwin J."/>
            <person name="Abdouelleil A."/>
            <person name="Abdulkadir J."/>
            <person name="Abebe A."/>
            <person name="Abera B."/>
            <person name="Abreu J."/>
            <person name="Acer S.C."/>
            <person name="Aftuck L."/>
            <person name="Alexander A."/>
            <person name="An P."/>
            <person name="Anderson E."/>
            <person name="Anderson S."/>
            <person name="Arachi H."/>
            <person name="Azer M."/>
            <person name="Bachantsang P."/>
            <person name="Barry A."/>
            <person name="Bayul T."/>
            <person name="Berlin A."/>
            <person name="Bessette D."/>
            <person name="Bloom T."/>
            <person name="Blye J."/>
            <person name="Boguslavskiy L."/>
            <person name="Bonnet C."/>
            <person name="Boukhgalter B."/>
            <person name="Bourzgui I."/>
            <person name="Brown A."/>
            <person name="Cahill P."/>
            <person name="Channer S."/>
            <person name="Cheshatsang Y."/>
            <person name="Chuda L."/>
            <person name="Citroen M."/>
            <person name="Collymore A."/>
            <person name="Cooke P."/>
            <person name="Costello M."/>
            <person name="D'Aco K."/>
            <person name="Daza R."/>
            <person name="De Haan G."/>
            <person name="DeGray S."/>
            <person name="DeMaso C."/>
            <person name="Dhargay N."/>
            <person name="Dooley K."/>
            <person name="Dooley E."/>
            <person name="Doricent M."/>
            <person name="Dorje P."/>
            <person name="Dorjee K."/>
            <person name="Dupes A."/>
            <person name="Elong R."/>
            <person name="Falk J."/>
            <person name="Farina A."/>
            <person name="Faro S."/>
            <person name="Ferguson D."/>
            <person name="Fisher S."/>
            <person name="Foley C.D."/>
            <person name="Franke A."/>
            <person name="Friedrich D."/>
            <person name="Gadbois L."/>
            <person name="Gearin G."/>
            <person name="Gearin C.R."/>
            <person name="Giannoukos G."/>
            <person name="Goode T."/>
            <person name="Graham J."/>
            <person name="Grandbois E."/>
            <person name="Grewal S."/>
            <person name="Gyaltsen K."/>
            <person name="Hafez N."/>
            <person name="Hagos B."/>
            <person name="Hall J."/>
            <person name="Henson C."/>
            <person name="Hollinger A."/>
            <person name="Honan T."/>
            <person name="Huard M.D."/>
            <person name="Hughes L."/>
            <person name="Hurhula B."/>
            <person name="Husby M.E."/>
            <person name="Kamat A."/>
            <person name="Kanga B."/>
            <person name="Kashin S."/>
            <person name="Khazanovich D."/>
            <person name="Kisner P."/>
            <person name="Lance K."/>
            <person name="Lara M."/>
            <person name="Lee W."/>
            <person name="Lennon N."/>
            <person name="Letendre F."/>
            <person name="LeVine R."/>
            <person name="Lipovsky A."/>
            <person name="Liu X."/>
            <person name="Liu J."/>
            <person name="Liu S."/>
            <person name="Lokyitsang T."/>
            <person name="Lokyitsang Y."/>
            <person name="Lubonja R."/>
            <person name="Lui A."/>
            <person name="MacDonald P."/>
            <person name="Magnisalis V."/>
            <person name="Maru K."/>
            <person name="Matthews C."/>
            <person name="McCusker W."/>
            <person name="McDonough S."/>
            <person name="Mehta T."/>
            <person name="Meldrim J."/>
            <person name="Meneus L."/>
            <person name="Mihai O."/>
            <person name="Mihalev A."/>
            <person name="Mihova T."/>
            <person name="Mittelman R."/>
            <person name="Mlenga V."/>
            <person name="Montmayeur A."/>
            <person name="Mulrain L."/>
            <person name="Navidi A."/>
            <person name="Naylor J."/>
            <person name="Negash T."/>
            <person name="Nguyen T."/>
            <person name="Nguyen N."/>
            <person name="Nicol R."/>
            <person name="Norbu C."/>
            <person name="Norbu N."/>
            <person name="Novod N."/>
            <person name="O'Neill B."/>
            <person name="Osman S."/>
            <person name="Markiewicz E."/>
            <person name="Oyono O.L."/>
            <person name="Patti C."/>
            <person name="Phunkhang P."/>
            <person name="Pierre F."/>
            <person name="Priest M."/>
            <person name="Raghuraman S."/>
            <person name="Rege F."/>
            <person name="Reyes R."/>
            <person name="Rise C."/>
            <person name="Rogov P."/>
            <person name="Ross K."/>
            <person name="Ryan E."/>
            <person name="Settipalli S."/>
            <person name="Shea T."/>
            <person name="Sherpa N."/>
            <person name="Shi L."/>
            <person name="Shih D."/>
            <person name="Sparrow T."/>
            <person name="Spaulding J."/>
            <person name="Stalker J."/>
            <person name="Stange-Thomann N."/>
            <person name="Stavropoulos S."/>
            <person name="Stone C."/>
            <person name="Strader C."/>
            <person name="Tesfaye S."/>
            <person name="Thomson T."/>
            <person name="Thoulutsang Y."/>
            <person name="Thoulutsang D."/>
            <person name="Topham K."/>
            <person name="Topping I."/>
            <person name="Tsamla T."/>
            <person name="Vassiliev H."/>
            <person name="Vo A."/>
            <person name="Wangchuk T."/>
            <person name="Wangdi T."/>
            <person name="Weiand M."/>
            <person name="Wilkinson J."/>
            <person name="Wilson A."/>
            <person name="Yadav S."/>
            <person name="Young G."/>
            <person name="Yu Q."/>
            <person name="Zembek L."/>
            <person name="Zhong D."/>
            <person name="Zimmer A."/>
            <person name="Zwirko Z."/>
            <person name="Jaffe D.B."/>
            <person name="Alvarez P."/>
            <person name="Brockman W."/>
            <person name="Butler J."/>
            <person name="Chin C."/>
            <person name="Gnerre S."/>
            <person name="Grabherr M."/>
            <person name="Kleber M."/>
            <person name="Mauceli E."/>
            <person name="MacCallum I."/>
        </authorList>
    </citation>
    <scope>NUCLEOTIDE SEQUENCE [LARGE SCALE GENOMIC DNA]</scope>
    <source>
        <strain evidence="3">Tucson 15010-1051.87</strain>
    </source>
</reference>
<dbReference type="KEGG" id="dvi:26530358"/>
<feature type="region of interest" description="Disordered" evidence="1">
    <location>
        <begin position="209"/>
        <end position="247"/>
    </location>
</feature>